<sequence>MKGDHHQLPTAEDMEDEYRQTTETDYATEDGEETQSVSSRNESGDSGPMDIQFSPTVPRKVTFEEYGSSSENDDRYIKANPSIAGFTKAHDDRYIPHGRIISKPIGLGEASAASFASRRSVADANRRENAYDSDDDSSEQSLGSSHHSLQPASSLTRSGTNSNLPTESQPSRPGPHPIADPRTIEVDRLIPLNPPNAPFGAQPPVRQAEAARKFTQEAAEEKLKQYKTELEQCKAELSKQLGENGSLRRRLDHIQEQLARSEEREDDLTNRLAGNDPGNHEIQLEELTIKNELLEREIADIKAEKLAIQQEKYSLLGDPAEVERLKEAIERAADFSILEEEWRRKCRSLEHERDVYRDIAIELRKQKDEAKMQAEYLVMQNLGEEALESARLEAEATKKLKVSEAQNENMHKEVVRLTRELEETKMDLNTHKKGGMLSNLWSSAPSGLPSASEVMAENRELKRIVGSLKKDLAQVREAQDDFLKTFDRESLGLGSSGDNDNSRAASDGGSGDDEGRAKLDIIYDRVHDLIVAGRDVGGRLVNLQHEIDRAVEDKDAAMERQLRDDERRLSVLAEIQQQAMDEVETLLHEHGEEGEVLDDLASQMLDQEAEMAGMSRDSDAFRAFEQSHTKKRGELALCKLRSRQKIAAMDKALDQAGDETYINLKIAQRHVIDLRSHSGTLERDNAELKRTLTKTEAQVQRYAAEMRRLQIHRRELAVQCGGRERELRGCQDELLLCQGEIDETREALDAAMLRLMRTEKKHGPLEEETQSGRRDNEAAPNTTTVQEQQQTECEMLHEAPTTR</sequence>
<evidence type="ECO:0000256" key="2">
    <source>
        <dbReference type="SAM" id="MobiDB-lite"/>
    </source>
</evidence>
<feature type="coiled-coil region" evidence="1">
    <location>
        <begin position="393"/>
        <end position="427"/>
    </location>
</feature>
<dbReference type="Proteomes" id="UP000011715">
    <property type="component" value="Unassembled WGS sequence"/>
</dbReference>
<feature type="region of interest" description="Disordered" evidence="2">
    <location>
        <begin position="101"/>
        <end position="214"/>
    </location>
</feature>
<dbReference type="OrthoDB" id="10678688at2759"/>
<feature type="compositionally biased region" description="Basic and acidic residues" evidence="2">
    <location>
        <begin position="120"/>
        <end position="130"/>
    </location>
</feature>
<feature type="region of interest" description="Disordered" evidence="2">
    <location>
        <begin position="759"/>
        <end position="803"/>
    </location>
</feature>
<feature type="compositionally biased region" description="Low complexity" evidence="2">
    <location>
        <begin position="110"/>
        <end position="119"/>
    </location>
</feature>
<dbReference type="EnsemblFungi" id="MAPG_05734T0">
    <property type="protein sequence ID" value="MAPG_05734T0"/>
    <property type="gene ID" value="MAPG_05734"/>
</dbReference>
<feature type="compositionally biased region" description="Low complexity" evidence="2">
    <location>
        <begin position="139"/>
        <end position="150"/>
    </location>
</feature>
<reference evidence="4" key="5">
    <citation type="submission" date="2015-06" db="UniProtKB">
        <authorList>
            <consortium name="EnsemblFungi"/>
        </authorList>
    </citation>
    <scope>IDENTIFICATION</scope>
    <source>
        <strain evidence="4">ATCC 64411</strain>
    </source>
</reference>
<name>A0A0C4E066_MAGP6</name>
<organism evidence="4 5">
    <name type="scientific">Magnaporthiopsis poae (strain ATCC 64411 / 73-15)</name>
    <name type="common">Kentucky bluegrass fungus</name>
    <name type="synonym">Magnaporthe poae</name>
    <dbReference type="NCBI Taxonomy" id="644358"/>
    <lineage>
        <taxon>Eukaryota</taxon>
        <taxon>Fungi</taxon>
        <taxon>Dikarya</taxon>
        <taxon>Ascomycota</taxon>
        <taxon>Pezizomycotina</taxon>
        <taxon>Sordariomycetes</taxon>
        <taxon>Sordariomycetidae</taxon>
        <taxon>Magnaporthales</taxon>
        <taxon>Magnaporthaceae</taxon>
        <taxon>Magnaporthiopsis</taxon>
    </lineage>
</organism>
<feature type="compositionally biased region" description="Basic and acidic residues" evidence="2">
    <location>
        <begin position="759"/>
        <end position="777"/>
    </location>
</feature>
<evidence type="ECO:0000313" key="3">
    <source>
        <dbReference type="EMBL" id="KLU86722.1"/>
    </source>
</evidence>
<evidence type="ECO:0000256" key="1">
    <source>
        <dbReference type="SAM" id="Coils"/>
    </source>
</evidence>
<dbReference type="EMBL" id="ADBL01001370">
    <property type="status" value="NOT_ANNOTATED_CDS"/>
    <property type="molecule type" value="Genomic_DNA"/>
</dbReference>
<dbReference type="EMBL" id="GL876969">
    <property type="protein sequence ID" value="KLU86722.1"/>
    <property type="molecule type" value="Genomic_DNA"/>
</dbReference>
<feature type="compositionally biased region" description="Polar residues" evidence="2">
    <location>
        <begin position="151"/>
        <end position="171"/>
    </location>
</feature>
<keyword evidence="5" id="KW-1185">Reference proteome</keyword>
<dbReference type="VEuPathDB" id="FungiDB:MAPG_05734"/>
<evidence type="ECO:0000313" key="4">
    <source>
        <dbReference type="EnsemblFungi" id="MAPG_05734T0"/>
    </source>
</evidence>
<feature type="region of interest" description="Disordered" evidence="2">
    <location>
        <begin position="1"/>
        <end position="77"/>
    </location>
</feature>
<protein>
    <submittedName>
        <fullName evidence="3 4">Uncharacterized protein</fullName>
    </submittedName>
</protein>
<dbReference type="AlphaFoldDB" id="A0A0C4E066"/>
<reference evidence="5" key="1">
    <citation type="submission" date="2010-05" db="EMBL/GenBank/DDBJ databases">
        <title>The genome sequence of Magnaporthe poae strain ATCC 64411.</title>
        <authorList>
            <person name="Ma L.-J."/>
            <person name="Dead R."/>
            <person name="Young S."/>
            <person name="Zeng Q."/>
            <person name="Koehrsen M."/>
            <person name="Alvarado L."/>
            <person name="Berlin A."/>
            <person name="Chapman S.B."/>
            <person name="Chen Z."/>
            <person name="Freedman E."/>
            <person name="Gellesch M."/>
            <person name="Goldberg J."/>
            <person name="Griggs A."/>
            <person name="Gujja S."/>
            <person name="Heilman E.R."/>
            <person name="Heiman D."/>
            <person name="Hepburn T."/>
            <person name="Howarth C."/>
            <person name="Jen D."/>
            <person name="Larson L."/>
            <person name="Mehta T."/>
            <person name="Neiman D."/>
            <person name="Pearson M."/>
            <person name="Roberts A."/>
            <person name="Saif S."/>
            <person name="Shea T."/>
            <person name="Shenoy N."/>
            <person name="Sisk P."/>
            <person name="Stolte C."/>
            <person name="Sykes S."/>
            <person name="Walk T."/>
            <person name="White J."/>
            <person name="Yandava C."/>
            <person name="Haas B."/>
            <person name="Nusbaum C."/>
            <person name="Birren B."/>
        </authorList>
    </citation>
    <scope>NUCLEOTIDE SEQUENCE [LARGE SCALE GENOMIC DNA]</scope>
    <source>
        <strain evidence="5">ATCC 64411 / 73-15</strain>
    </source>
</reference>
<proteinExistence type="predicted"/>
<gene>
    <name evidence="3" type="ORF">MAPG_05734</name>
</gene>
<feature type="coiled-coil region" evidence="1">
    <location>
        <begin position="678"/>
        <end position="712"/>
    </location>
</feature>
<reference evidence="3" key="3">
    <citation type="submission" date="2011-03" db="EMBL/GenBank/DDBJ databases">
        <title>Annotation of Magnaporthe poae ATCC 64411.</title>
        <authorList>
            <person name="Ma L.-J."/>
            <person name="Dead R."/>
            <person name="Young S.K."/>
            <person name="Zeng Q."/>
            <person name="Gargeya S."/>
            <person name="Fitzgerald M."/>
            <person name="Haas B."/>
            <person name="Abouelleil A."/>
            <person name="Alvarado L."/>
            <person name="Arachchi H.M."/>
            <person name="Berlin A."/>
            <person name="Brown A."/>
            <person name="Chapman S.B."/>
            <person name="Chen Z."/>
            <person name="Dunbar C."/>
            <person name="Freedman E."/>
            <person name="Gearin G."/>
            <person name="Gellesch M."/>
            <person name="Goldberg J."/>
            <person name="Griggs A."/>
            <person name="Gujja S."/>
            <person name="Heiman D."/>
            <person name="Howarth C."/>
            <person name="Larson L."/>
            <person name="Lui A."/>
            <person name="MacDonald P.J.P."/>
            <person name="Mehta T."/>
            <person name="Montmayeur A."/>
            <person name="Murphy C."/>
            <person name="Neiman D."/>
            <person name="Pearson M."/>
            <person name="Priest M."/>
            <person name="Roberts A."/>
            <person name="Saif S."/>
            <person name="Shea T."/>
            <person name="Shenoy N."/>
            <person name="Sisk P."/>
            <person name="Stolte C."/>
            <person name="Sykes S."/>
            <person name="Yandava C."/>
            <person name="Wortman J."/>
            <person name="Nusbaum C."/>
            <person name="Birren B."/>
        </authorList>
    </citation>
    <scope>NUCLEOTIDE SEQUENCE</scope>
    <source>
        <strain evidence="3">ATCC 64411</strain>
    </source>
</reference>
<feature type="compositionally biased region" description="Low complexity" evidence="2">
    <location>
        <begin position="782"/>
        <end position="792"/>
    </location>
</feature>
<accession>A0A0C4E066</accession>
<reference evidence="3" key="2">
    <citation type="submission" date="2010-05" db="EMBL/GenBank/DDBJ databases">
        <title>The Genome Sequence of Magnaporthe poae strain ATCC 64411.</title>
        <authorList>
            <consortium name="The Broad Institute Genome Sequencing Platform"/>
            <consortium name="Broad Institute Genome Sequencing Center for Infectious Disease"/>
            <person name="Ma L.-J."/>
            <person name="Dead R."/>
            <person name="Young S."/>
            <person name="Zeng Q."/>
            <person name="Koehrsen M."/>
            <person name="Alvarado L."/>
            <person name="Berlin A."/>
            <person name="Chapman S.B."/>
            <person name="Chen Z."/>
            <person name="Freedman E."/>
            <person name="Gellesch M."/>
            <person name="Goldberg J."/>
            <person name="Griggs A."/>
            <person name="Gujja S."/>
            <person name="Heilman E.R."/>
            <person name="Heiman D."/>
            <person name="Hepburn T."/>
            <person name="Howarth C."/>
            <person name="Jen D."/>
            <person name="Larson L."/>
            <person name="Mehta T."/>
            <person name="Neiman D."/>
            <person name="Pearson M."/>
            <person name="Roberts A."/>
            <person name="Saif S."/>
            <person name="Shea T."/>
            <person name="Shenoy N."/>
            <person name="Sisk P."/>
            <person name="Stolte C."/>
            <person name="Sykes S."/>
            <person name="Walk T."/>
            <person name="White J."/>
            <person name="Yandava C."/>
            <person name="Haas B."/>
            <person name="Nusbaum C."/>
            <person name="Birren B."/>
        </authorList>
    </citation>
    <scope>NUCLEOTIDE SEQUENCE</scope>
    <source>
        <strain evidence="3">ATCC 64411</strain>
    </source>
</reference>
<keyword evidence="1" id="KW-0175">Coiled coil</keyword>
<evidence type="ECO:0000313" key="5">
    <source>
        <dbReference type="Proteomes" id="UP000011715"/>
    </source>
</evidence>
<reference evidence="4" key="4">
    <citation type="journal article" date="2015" name="G3 (Bethesda)">
        <title>Genome sequences of three phytopathogenic species of the Magnaporthaceae family of fungi.</title>
        <authorList>
            <person name="Okagaki L.H."/>
            <person name="Nunes C.C."/>
            <person name="Sailsbery J."/>
            <person name="Clay B."/>
            <person name="Brown D."/>
            <person name="John T."/>
            <person name="Oh Y."/>
            <person name="Young N."/>
            <person name="Fitzgerald M."/>
            <person name="Haas B.J."/>
            <person name="Zeng Q."/>
            <person name="Young S."/>
            <person name="Adiconis X."/>
            <person name="Fan L."/>
            <person name="Levin J.Z."/>
            <person name="Mitchell T.K."/>
            <person name="Okubara P.A."/>
            <person name="Farman M.L."/>
            <person name="Kohn L.M."/>
            <person name="Birren B."/>
            <person name="Ma L.-J."/>
            <person name="Dean R.A."/>
        </authorList>
    </citation>
    <scope>NUCLEOTIDE SEQUENCE</scope>
    <source>
        <strain evidence="4">ATCC 64411 / 73-15</strain>
    </source>
</reference>
<dbReference type="eggNOG" id="ENOG502RN17">
    <property type="taxonomic scope" value="Eukaryota"/>
</dbReference>
<feature type="region of interest" description="Disordered" evidence="2">
    <location>
        <begin position="489"/>
        <end position="514"/>
    </location>
</feature>